<organism evidence="4 5">
    <name type="scientific">Ensifer canadensis</name>
    <dbReference type="NCBI Taxonomy" id="555315"/>
    <lineage>
        <taxon>Bacteria</taxon>
        <taxon>Pseudomonadati</taxon>
        <taxon>Pseudomonadota</taxon>
        <taxon>Alphaproteobacteria</taxon>
        <taxon>Hyphomicrobiales</taxon>
        <taxon>Rhizobiaceae</taxon>
        <taxon>Sinorhizobium/Ensifer group</taxon>
        <taxon>Ensifer</taxon>
    </lineage>
</organism>
<dbReference type="InterPro" id="IPR050740">
    <property type="entry name" value="Aldehyde_DH_Superfamily"/>
</dbReference>
<reference evidence="4 5" key="1">
    <citation type="submission" date="2020-01" db="EMBL/GenBank/DDBJ databases">
        <title>Draft genome assembly of Ensifer adhaerens T173.</title>
        <authorList>
            <person name="Craig J.E."/>
            <person name="Stinchcombe J.R."/>
        </authorList>
    </citation>
    <scope>NUCLEOTIDE SEQUENCE [LARGE SCALE GENOMIC DNA]</scope>
    <source>
        <strain evidence="4 5">T173</strain>
    </source>
</reference>
<comment type="similarity">
    <text evidence="1">Belongs to the aldehyde dehydrogenase family.</text>
</comment>
<dbReference type="FunFam" id="3.40.309.10:FF:000009">
    <property type="entry name" value="Aldehyde dehydrogenase A"/>
    <property type="match status" value="1"/>
</dbReference>
<proteinExistence type="inferred from homology"/>
<evidence type="ECO:0000313" key="5">
    <source>
        <dbReference type="Proteomes" id="UP000744980"/>
    </source>
</evidence>
<dbReference type="FunFam" id="3.40.605.10:FF:000033">
    <property type="entry name" value="NAD-dependent succinate-semialdehyde dehydrogenase"/>
    <property type="match status" value="1"/>
</dbReference>
<evidence type="ECO:0000256" key="2">
    <source>
        <dbReference type="ARBA" id="ARBA00023002"/>
    </source>
</evidence>
<evidence type="ECO:0000313" key="4">
    <source>
        <dbReference type="EMBL" id="MBM3094684.1"/>
    </source>
</evidence>
<dbReference type="InterPro" id="IPR015590">
    <property type="entry name" value="Aldehyde_DH_dom"/>
</dbReference>
<feature type="domain" description="Aldehyde dehydrogenase" evidence="3">
    <location>
        <begin position="25"/>
        <end position="483"/>
    </location>
</feature>
<dbReference type="RefSeq" id="WP_057221027.1">
    <property type="nucleotide sequence ID" value="NZ_CP083373.1"/>
</dbReference>
<dbReference type="PANTHER" id="PTHR43353:SF5">
    <property type="entry name" value="SUCCINATE-SEMIALDEHYDE DEHYDROGENASE, MITOCHONDRIAL"/>
    <property type="match status" value="1"/>
</dbReference>
<keyword evidence="5" id="KW-1185">Reference proteome</keyword>
<dbReference type="CDD" id="cd07103">
    <property type="entry name" value="ALDH_F5_SSADH_GabD"/>
    <property type="match status" value="1"/>
</dbReference>
<dbReference type="GO" id="GO:0016620">
    <property type="term" value="F:oxidoreductase activity, acting on the aldehyde or oxo group of donors, NAD or NADP as acceptor"/>
    <property type="evidence" value="ECO:0007669"/>
    <property type="project" value="InterPro"/>
</dbReference>
<sequence>MPQIAISNRPPHCYERLGMLIDGRWIYETERRDAVIDPASGTLIGHLPHATDVDLAAAVASAQRAFDSWKDRSPLDRGQVLRRFAELARKHAEDIGRSMVMDQGKPLAEAIGEIRFAADHADWHAEEARRIYGRLVPSRDPRVQQVVTREPVGVCIAFTPWNFPFSQALRKVVAALASGCTIILKGPAESPSSSVAIGRLMQEAGLPDGCLNIVWGSSSHISETLLAAPEVKKISFTGSVEVGKLLASLAGRHMKRSTMELGGHAPVIVFDDGDIEASADALAAQKVRNAGQVCVSPTRFYVQATAYDRFLARFADKVAATKVGNGFDEGVQMGPLCHARRVTAMEGFVQDARDRGAEIVTGGTRIGNAGFFYAPTVVAGGCDALQLMKEEPFGPVATVTPFSGFEDVIRRANSLPFGLASYVFTASSSRAQHTAQALAAGMVSINHFGLALPETPFGGINDSGYGSEGGVETFDGYLNTKFVTHFEARPE</sequence>
<dbReference type="InterPro" id="IPR016162">
    <property type="entry name" value="Ald_DH_N"/>
</dbReference>
<dbReference type="Proteomes" id="UP000744980">
    <property type="component" value="Unassembled WGS sequence"/>
</dbReference>
<dbReference type="PANTHER" id="PTHR43353">
    <property type="entry name" value="SUCCINATE-SEMIALDEHYDE DEHYDROGENASE, MITOCHONDRIAL"/>
    <property type="match status" value="1"/>
</dbReference>
<dbReference type="InterPro" id="IPR016161">
    <property type="entry name" value="Ald_DH/histidinol_DH"/>
</dbReference>
<name>A0AAW4FTY0_9HYPH</name>
<comment type="caution">
    <text evidence="4">The sequence shown here is derived from an EMBL/GenBank/DDBJ whole genome shotgun (WGS) entry which is preliminary data.</text>
</comment>
<accession>A0AAW4FTY0</accession>
<dbReference type="Pfam" id="PF00171">
    <property type="entry name" value="Aldedh"/>
    <property type="match status" value="1"/>
</dbReference>
<dbReference type="Gene3D" id="3.40.309.10">
    <property type="entry name" value="Aldehyde Dehydrogenase, Chain A, domain 2"/>
    <property type="match status" value="1"/>
</dbReference>
<dbReference type="InterPro" id="IPR016163">
    <property type="entry name" value="Ald_DH_C"/>
</dbReference>
<evidence type="ECO:0000259" key="3">
    <source>
        <dbReference type="Pfam" id="PF00171"/>
    </source>
</evidence>
<protein>
    <submittedName>
        <fullName evidence="4">Aldehyde dehydrogenase family protein</fullName>
    </submittedName>
</protein>
<dbReference type="Gene3D" id="3.40.605.10">
    <property type="entry name" value="Aldehyde Dehydrogenase, Chain A, domain 1"/>
    <property type="match status" value="1"/>
</dbReference>
<dbReference type="SUPFAM" id="SSF53720">
    <property type="entry name" value="ALDH-like"/>
    <property type="match status" value="1"/>
</dbReference>
<gene>
    <name evidence="4" type="ORF">GFB56_28490</name>
</gene>
<evidence type="ECO:0000256" key="1">
    <source>
        <dbReference type="ARBA" id="ARBA00009986"/>
    </source>
</evidence>
<keyword evidence="2" id="KW-0560">Oxidoreductase</keyword>
<dbReference type="EMBL" id="WXFA01000030">
    <property type="protein sequence ID" value="MBM3094684.1"/>
    <property type="molecule type" value="Genomic_DNA"/>
</dbReference>
<dbReference type="AlphaFoldDB" id="A0AAW4FTY0"/>